<dbReference type="InterPro" id="IPR010985">
    <property type="entry name" value="Ribbon_hlx_hlx"/>
</dbReference>
<proteinExistence type="predicted"/>
<dbReference type="SUPFAM" id="SSF47598">
    <property type="entry name" value="Ribbon-helix-helix"/>
    <property type="match status" value="1"/>
</dbReference>
<dbReference type="AlphaFoldDB" id="A0A518HNI7"/>
<dbReference type="Gene3D" id="1.20.5.780">
    <property type="entry name" value="Single helix bin"/>
    <property type="match status" value="1"/>
</dbReference>
<protein>
    <recommendedName>
        <fullName evidence="3">Ribbon-helix-helix protein, copG family</fullName>
    </recommendedName>
</protein>
<sequence length="61" mass="7202">MAKQKSKQKPTKKLTERINLRVTEKELELLELASENDDRSLSNWARRVLVHEAKRQLSKKT</sequence>
<dbReference type="GO" id="GO:0006355">
    <property type="term" value="P:regulation of DNA-templated transcription"/>
    <property type="evidence" value="ECO:0007669"/>
    <property type="project" value="InterPro"/>
</dbReference>
<accession>A0A518HNI7</accession>
<organism evidence="1 2">
    <name type="scientific">Stieleria neptunia</name>
    <dbReference type="NCBI Taxonomy" id="2527979"/>
    <lineage>
        <taxon>Bacteria</taxon>
        <taxon>Pseudomonadati</taxon>
        <taxon>Planctomycetota</taxon>
        <taxon>Planctomycetia</taxon>
        <taxon>Pirellulales</taxon>
        <taxon>Pirellulaceae</taxon>
        <taxon>Stieleria</taxon>
    </lineage>
</organism>
<keyword evidence="2" id="KW-1185">Reference proteome</keyword>
<evidence type="ECO:0000313" key="2">
    <source>
        <dbReference type="Proteomes" id="UP000319004"/>
    </source>
</evidence>
<gene>
    <name evidence="1" type="ORF">Enr13x_22430</name>
</gene>
<dbReference type="RefSeq" id="WP_145386038.1">
    <property type="nucleotide sequence ID" value="NZ_CP037423.1"/>
</dbReference>
<dbReference type="Proteomes" id="UP000319004">
    <property type="component" value="Chromosome"/>
</dbReference>
<evidence type="ECO:0008006" key="3">
    <source>
        <dbReference type="Google" id="ProtNLM"/>
    </source>
</evidence>
<dbReference type="KEGG" id="snep:Enr13x_22430"/>
<name>A0A518HNI7_9BACT</name>
<reference evidence="1 2" key="1">
    <citation type="submission" date="2019-03" db="EMBL/GenBank/DDBJ databases">
        <title>Deep-cultivation of Planctomycetes and their phenomic and genomic characterization uncovers novel biology.</title>
        <authorList>
            <person name="Wiegand S."/>
            <person name="Jogler M."/>
            <person name="Boedeker C."/>
            <person name="Pinto D."/>
            <person name="Vollmers J."/>
            <person name="Rivas-Marin E."/>
            <person name="Kohn T."/>
            <person name="Peeters S.H."/>
            <person name="Heuer A."/>
            <person name="Rast P."/>
            <person name="Oberbeckmann S."/>
            <person name="Bunk B."/>
            <person name="Jeske O."/>
            <person name="Meyerdierks A."/>
            <person name="Storesund J.E."/>
            <person name="Kallscheuer N."/>
            <person name="Luecker S."/>
            <person name="Lage O.M."/>
            <person name="Pohl T."/>
            <person name="Merkel B.J."/>
            <person name="Hornburger P."/>
            <person name="Mueller R.-W."/>
            <person name="Bruemmer F."/>
            <person name="Labrenz M."/>
            <person name="Spormann A.M."/>
            <person name="Op den Camp H."/>
            <person name="Overmann J."/>
            <person name="Amann R."/>
            <person name="Jetten M.S.M."/>
            <person name="Mascher T."/>
            <person name="Medema M.H."/>
            <person name="Devos D.P."/>
            <person name="Kaster A.-K."/>
            <person name="Ovreas L."/>
            <person name="Rohde M."/>
            <person name="Galperin M.Y."/>
            <person name="Jogler C."/>
        </authorList>
    </citation>
    <scope>NUCLEOTIDE SEQUENCE [LARGE SCALE GENOMIC DNA]</scope>
    <source>
        <strain evidence="1 2">Enr13</strain>
    </source>
</reference>
<evidence type="ECO:0000313" key="1">
    <source>
        <dbReference type="EMBL" id="QDV42398.1"/>
    </source>
</evidence>
<dbReference type="EMBL" id="CP037423">
    <property type="protein sequence ID" value="QDV42398.1"/>
    <property type="molecule type" value="Genomic_DNA"/>
</dbReference>